<evidence type="ECO:0000313" key="2">
    <source>
        <dbReference type="EMBL" id="SDK99884.1"/>
    </source>
</evidence>
<dbReference type="AlphaFoldDB" id="A0A1G9GGT8"/>
<proteinExistence type="predicted"/>
<evidence type="ECO:0000313" key="3">
    <source>
        <dbReference type="Proteomes" id="UP000199555"/>
    </source>
</evidence>
<gene>
    <name evidence="2" type="ORF">SAMN04487971_10572</name>
</gene>
<evidence type="ECO:0008006" key="4">
    <source>
        <dbReference type="Google" id="ProtNLM"/>
    </source>
</evidence>
<name>A0A1G9GGT8_9RHOB</name>
<dbReference type="STRING" id="525640.SAMN04487971_10572"/>
<accession>A0A1G9GGT8</accession>
<dbReference type="Proteomes" id="UP000199555">
    <property type="component" value="Unassembled WGS sequence"/>
</dbReference>
<reference evidence="3" key="1">
    <citation type="submission" date="2016-10" db="EMBL/GenBank/DDBJ databases">
        <authorList>
            <person name="Varghese N."/>
            <person name="Submissions S."/>
        </authorList>
    </citation>
    <scope>NUCLEOTIDE SEQUENCE [LARGE SCALE GENOMIC DNA]</scope>
    <source>
        <strain evidence="3">CGMCC 1.7655</strain>
    </source>
</reference>
<feature type="transmembrane region" description="Helical" evidence="1">
    <location>
        <begin position="36"/>
        <end position="54"/>
    </location>
</feature>
<keyword evidence="1" id="KW-0472">Membrane</keyword>
<keyword evidence="3" id="KW-1185">Reference proteome</keyword>
<keyword evidence="1" id="KW-0812">Transmembrane</keyword>
<dbReference type="RefSeq" id="WP_090754173.1">
    <property type="nucleotide sequence ID" value="NZ_FNGE01000005.1"/>
</dbReference>
<dbReference type="OrthoDB" id="7510999at2"/>
<sequence length="66" mass="7089">MSRLFLFLAMMSVPTLAGIGVIIMLTLGYYDWRAMLSAAAIGAVGGFPVAWLVAKRIQATDPKDSL</sequence>
<dbReference type="EMBL" id="FNGE01000005">
    <property type="protein sequence ID" value="SDK99884.1"/>
    <property type="molecule type" value="Genomic_DNA"/>
</dbReference>
<protein>
    <recommendedName>
        <fullName evidence="4">CTP synthetase</fullName>
    </recommendedName>
</protein>
<evidence type="ECO:0000256" key="1">
    <source>
        <dbReference type="SAM" id="Phobius"/>
    </source>
</evidence>
<keyword evidence="1" id="KW-1133">Transmembrane helix</keyword>
<organism evidence="2 3">
    <name type="scientific">Paracoccus chinensis</name>
    <dbReference type="NCBI Taxonomy" id="525640"/>
    <lineage>
        <taxon>Bacteria</taxon>
        <taxon>Pseudomonadati</taxon>
        <taxon>Pseudomonadota</taxon>
        <taxon>Alphaproteobacteria</taxon>
        <taxon>Rhodobacterales</taxon>
        <taxon>Paracoccaceae</taxon>
        <taxon>Paracoccus</taxon>
    </lineage>
</organism>
<feature type="transmembrane region" description="Helical" evidence="1">
    <location>
        <begin position="7"/>
        <end position="30"/>
    </location>
</feature>